<keyword evidence="6 11" id="KW-0808">Transferase</keyword>
<comment type="similarity">
    <text evidence="2">In the N-terminal section; belongs to the sodium:galactoside symporter (TC 2.A.2) family.</text>
</comment>
<protein>
    <submittedName>
        <fullName evidence="11">Phosphotransferase enzyme IIA component</fullName>
    </submittedName>
</protein>
<evidence type="ECO:0000256" key="8">
    <source>
        <dbReference type="ARBA" id="ARBA00022777"/>
    </source>
</evidence>
<organism evidence="11 12">
    <name type="scientific">Limosilactobacillus mucosae LM1</name>
    <dbReference type="NCBI Taxonomy" id="1130798"/>
    <lineage>
        <taxon>Bacteria</taxon>
        <taxon>Bacillati</taxon>
        <taxon>Bacillota</taxon>
        <taxon>Bacilli</taxon>
        <taxon>Lactobacillales</taxon>
        <taxon>Lactobacillaceae</taxon>
        <taxon>Limosilactobacillus</taxon>
    </lineage>
</organism>
<keyword evidence="3" id="KW-0813">Transport</keyword>
<evidence type="ECO:0000256" key="1">
    <source>
        <dbReference type="ARBA" id="ARBA00004496"/>
    </source>
</evidence>
<keyword evidence="9" id="KW-0812">Transmembrane</keyword>
<feature type="transmembrane region" description="Helical" evidence="9">
    <location>
        <begin position="170"/>
        <end position="200"/>
    </location>
</feature>
<dbReference type="GO" id="GO:0005737">
    <property type="term" value="C:cytoplasm"/>
    <property type="evidence" value="ECO:0007669"/>
    <property type="project" value="UniProtKB-SubCell"/>
</dbReference>
<dbReference type="InterPro" id="IPR050890">
    <property type="entry name" value="PTS_EIIA_component"/>
</dbReference>
<evidence type="ECO:0000256" key="7">
    <source>
        <dbReference type="ARBA" id="ARBA00022683"/>
    </source>
</evidence>
<dbReference type="SUPFAM" id="SSF103473">
    <property type="entry name" value="MFS general substrate transporter"/>
    <property type="match status" value="1"/>
</dbReference>
<dbReference type="PANTHER" id="PTHR45008:SF1">
    <property type="entry name" value="PTS SYSTEM GLUCOSE-SPECIFIC EIIA COMPONENT"/>
    <property type="match status" value="1"/>
</dbReference>
<keyword evidence="7" id="KW-0598">Phosphotransferase system</keyword>
<dbReference type="GO" id="GO:0006814">
    <property type="term" value="P:sodium ion transport"/>
    <property type="evidence" value="ECO:0007669"/>
    <property type="project" value="InterPro"/>
</dbReference>
<dbReference type="NCBIfam" id="TIGR00792">
    <property type="entry name" value="gph"/>
    <property type="match status" value="1"/>
</dbReference>
<dbReference type="InterPro" id="IPR001927">
    <property type="entry name" value="Na/Gal_symport"/>
</dbReference>
<proteinExistence type="inferred from homology"/>
<feature type="transmembrane region" description="Helical" evidence="9">
    <location>
        <begin position="328"/>
        <end position="347"/>
    </location>
</feature>
<evidence type="ECO:0000256" key="6">
    <source>
        <dbReference type="ARBA" id="ARBA00022679"/>
    </source>
</evidence>
<dbReference type="PROSITE" id="PS51093">
    <property type="entry name" value="PTS_EIIA_TYPE_1"/>
    <property type="match status" value="1"/>
</dbReference>
<dbReference type="InterPro" id="IPR036259">
    <property type="entry name" value="MFS_trans_sf"/>
</dbReference>
<keyword evidence="9" id="KW-0472">Membrane</keyword>
<dbReference type="HOGENOM" id="CLU_027408_1_0_9"/>
<feature type="transmembrane region" description="Helical" evidence="9">
    <location>
        <begin position="34"/>
        <end position="53"/>
    </location>
</feature>
<feature type="domain" description="PTS EIIA type-1" evidence="10">
    <location>
        <begin position="516"/>
        <end position="620"/>
    </location>
</feature>
<evidence type="ECO:0000256" key="4">
    <source>
        <dbReference type="ARBA" id="ARBA00022553"/>
    </source>
</evidence>
<dbReference type="EMBL" id="CP011013">
    <property type="protein sequence ID" value="AJT51091.1"/>
    <property type="molecule type" value="Genomic_DNA"/>
</dbReference>
<feature type="transmembrane region" description="Helical" evidence="9">
    <location>
        <begin position="268"/>
        <end position="288"/>
    </location>
</feature>
<comment type="subcellular location">
    <subcellularLocation>
        <location evidence="1">Cytoplasm</location>
    </subcellularLocation>
</comment>
<dbReference type="PROSITE" id="PS00371">
    <property type="entry name" value="PTS_EIIA_TYPE_1_HIS"/>
    <property type="match status" value="1"/>
</dbReference>
<evidence type="ECO:0000313" key="11">
    <source>
        <dbReference type="EMBL" id="AJT51091.1"/>
    </source>
</evidence>
<reference evidence="11 12" key="1">
    <citation type="journal article" date="2012" name="J. Bacteriol.">
        <title>Genome sequence of Lactobacillus mucosae LM1, isolated from piglet feces.</title>
        <authorList>
            <person name="Lee J.H."/>
            <person name="Valeriano V.D."/>
            <person name="Shin Y.R."/>
            <person name="Chae J.P."/>
            <person name="Kim G.B."/>
            <person name="Ham J.S."/>
            <person name="Chun J."/>
            <person name="Kang D.K."/>
        </authorList>
    </citation>
    <scope>NUCLEOTIDE SEQUENCE [LARGE SCALE GENOMIC DNA]</scope>
    <source>
        <strain evidence="11 12">LM1</strain>
    </source>
</reference>
<evidence type="ECO:0000256" key="9">
    <source>
        <dbReference type="SAM" id="Phobius"/>
    </source>
</evidence>
<dbReference type="GO" id="GO:0016020">
    <property type="term" value="C:membrane"/>
    <property type="evidence" value="ECO:0007669"/>
    <property type="project" value="InterPro"/>
</dbReference>
<keyword evidence="12" id="KW-1185">Reference proteome</keyword>
<feature type="transmembrane region" description="Helical" evidence="9">
    <location>
        <begin position="300"/>
        <end position="321"/>
    </location>
</feature>
<dbReference type="Gene3D" id="1.20.1250.20">
    <property type="entry name" value="MFS general substrate transporter like domains"/>
    <property type="match status" value="1"/>
</dbReference>
<keyword evidence="4" id="KW-0597">Phosphoprotein</keyword>
<dbReference type="Pfam" id="PF13347">
    <property type="entry name" value="MFS_2"/>
    <property type="match status" value="1"/>
</dbReference>
<evidence type="ECO:0000256" key="2">
    <source>
        <dbReference type="ARBA" id="ARBA00007724"/>
    </source>
</evidence>
<gene>
    <name evidence="11" type="ORF">LBLM1_09050</name>
</gene>
<accession>A0A0D4CMJ4</accession>
<dbReference type="InterPro" id="IPR001127">
    <property type="entry name" value="PTS_EIIA_1_perm"/>
</dbReference>
<feature type="transmembrane region" description="Helical" evidence="9">
    <location>
        <begin position="129"/>
        <end position="149"/>
    </location>
</feature>
<dbReference type="GO" id="GO:0009401">
    <property type="term" value="P:phosphoenolpyruvate-dependent sugar phosphotransferase system"/>
    <property type="evidence" value="ECO:0007669"/>
    <property type="project" value="UniProtKB-KW"/>
</dbReference>
<dbReference type="KEGG" id="lmu:LBLM1_09050"/>
<evidence type="ECO:0000256" key="5">
    <source>
        <dbReference type="ARBA" id="ARBA00022597"/>
    </source>
</evidence>
<feature type="transmembrane region" description="Helical" evidence="9">
    <location>
        <begin position="212"/>
        <end position="232"/>
    </location>
</feature>
<evidence type="ECO:0000313" key="12">
    <source>
        <dbReference type="Proteomes" id="UP000003645"/>
    </source>
</evidence>
<dbReference type="Proteomes" id="UP000003645">
    <property type="component" value="Chromosome"/>
</dbReference>
<dbReference type="Gene3D" id="2.70.70.10">
    <property type="entry name" value="Glucose Permease (Domain IIA)"/>
    <property type="match status" value="1"/>
</dbReference>
<keyword evidence="5" id="KW-0762">Sugar transport</keyword>
<dbReference type="PANTHER" id="PTHR45008">
    <property type="entry name" value="PTS SYSTEM GLUCOSE-SPECIFIC EIIA COMPONENT"/>
    <property type="match status" value="1"/>
</dbReference>
<dbReference type="CDD" id="cd17332">
    <property type="entry name" value="MFS_MelB_like"/>
    <property type="match status" value="1"/>
</dbReference>
<name>A0A0D4CMJ4_LIMMU</name>
<dbReference type="Pfam" id="PF00358">
    <property type="entry name" value="PTS_EIIA_1"/>
    <property type="match status" value="1"/>
</dbReference>
<keyword evidence="8" id="KW-0418">Kinase</keyword>
<dbReference type="STRING" id="1130798.LBLM1_09050"/>
<evidence type="ECO:0000256" key="3">
    <source>
        <dbReference type="ARBA" id="ARBA00022448"/>
    </source>
</evidence>
<sequence length="648" mass="70680">MDTTTKTAAPRQHLSKQQWISRSAFCFGNVGHSAFYGVMSNYFIIFVTSGMFAGLSKSVANRLIGLITGLIVGVRIIELVIDPLLGNIVDNTHTRWGKFKPWILWGNIVSGALLLVLFTGIFGLAKVNWILFAILFVVIFITFDIFYSFSDVSYWGMVPALSEDSHERSIYTSLGAFAGTIGWNGLTIIVVPIVTTFTYLATGHRTEGPAGWFAFAAIVTLLALLSALAVCLGTKENDNIIRQSAKQKTSIKDVFSAIFHNDQIMWPALAYLMYSCAYVVTNGVLFYLYKFVIGEPGHFWVVGVIATIVGFFVSPLFPIFNKYVPRKWLFTIGQCCMVAAYLIFIFGRSNIYVMDLGLVLFNINCAQLVTVLTLTDAIEYGQLKSGQRNEAVVLAVRPMIDKLTGAISNGLVGWIALACGMTGSATAADMTAKSIRTFDGMAFYIPMVLALLSIVIFLSKVTLSEKKHAQVVEELKNELAAGNGAEAVEDVSAAQTTLTLLAPVDGKVVDLASVTNEDGTKGFPGKGFAIKPADGRIYAPFDGTIKFAFSTQHAFEIESAAGIGLVVHVGIGTVNMRGAGFNIHFQEGQTVHAGDLLMEFNRDLILQSGYDDIVVDFLTQPQKVQLQELRLGDKVEHGQPIAKAEYKK</sequence>
<dbReference type="SUPFAM" id="SSF51261">
    <property type="entry name" value="Duplicated hybrid motif"/>
    <property type="match status" value="1"/>
</dbReference>
<dbReference type="GO" id="GO:0016301">
    <property type="term" value="F:kinase activity"/>
    <property type="evidence" value="ECO:0007669"/>
    <property type="project" value="UniProtKB-KW"/>
</dbReference>
<feature type="transmembrane region" description="Helical" evidence="9">
    <location>
        <begin position="59"/>
        <end position="81"/>
    </location>
</feature>
<feature type="transmembrane region" description="Helical" evidence="9">
    <location>
        <begin position="440"/>
        <end position="458"/>
    </location>
</feature>
<feature type="transmembrane region" description="Helical" evidence="9">
    <location>
        <begin position="102"/>
        <end position="123"/>
    </location>
</feature>
<feature type="transmembrane region" description="Helical" evidence="9">
    <location>
        <begin position="406"/>
        <end position="428"/>
    </location>
</feature>
<dbReference type="InterPro" id="IPR011055">
    <property type="entry name" value="Dup_hybrid_motif"/>
</dbReference>
<dbReference type="NCBIfam" id="TIGR00830">
    <property type="entry name" value="PTBA"/>
    <property type="match status" value="1"/>
</dbReference>
<keyword evidence="9" id="KW-1133">Transmembrane helix</keyword>
<evidence type="ECO:0000259" key="10">
    <source>
        <dbReference type="PROSITE" id="PS51093"/>
    </source>
</evidence>
<dbReference type="AlphaFoldDB" id="A0A0D4CMJ4"/>